<dbReference type="PANTHER" id="PTHR30502:SF0">
    <property type="entry name" value="PHOSPHOENOLPYRUVATE CARBOXYLASE FAMILY PROTEIN"/>
    <property type="match status" value="1"/>
</dbReference>
<feature type="domain" description="HpcH/HpaI aldolase/citrate lyase" evidence="4">
    <location>
        <begin position="26"/>
        <end position="207"/>
    </location>
</feature>
<dbReference type="Gene3D" id="3.20.20.60">
    <property type="entry name" value="Phosphoenolpyruvate-binding domains"/>
    <property type="match status" value="1"/>
</dbReference>
<gene>
    <name evidence="5" type="ORF">IAD24_00575</name>
</gene>
<reference evidence="5" key="1">
    <citation type="submission" date="2020-10" db="EMBL/GenBank/DDBJ databases">
        <authorList>
            <person name="Gilroy R."/>
        </authorList>
    </citation>
    <scope>NUCLEOTIDE SEQUENCE</scope>
    <source>
        <strain evidence="5">ChiGjej2B2-16831</strain>
    </source>
</reference>
<protein>
    <recommendedName>
        <fullName evidence="4">HpcH/HpaI aldolase/citrate lyase domain-containing protein</fullName>
    </recommendedName>
</protein>
<dbReference type="InterPro" id="IPR015813">
    <property type="entry name" value="Pyrv/PenolPyrv_kinase-like_dom"/>
</dbReference>
<dbReference type="InterPro" id="IPR040442">
    <property type="entry name" value="Pyrv_kinase-like_dom_sf"/>
</dbReference>
<name>A0A9D1N1S9_9FIRM</name>
<accession>A0A9D1N1S9</accession>
<organism evidence="5 6">
    <name type="scientific">Candidatus Aphodomorpha intestinavium</name>
    <dbReference type="NCBI Taxonomy" id="2840672"/>
    <lineage>
        <taxon>Bacteria</taxon>
        <taxon>Bacillati</taxon>
        <taxon>Bacillota</taxon>
        <taxon>Clostridia</taxon>
        <taxon>Eubacteriales</taxon>
        <taxon>Candidatus Aphodomorpha</taxon>
    </lineage>
</organism>
<comment type="similarity">
    <text evidence="1">Belongs to the HpcH/HpaI aldolase family.</text>
</comment>
<evidence type="ECO:0000259" key="4">
    <source>
        <dbReference type="Pfam" id="PF03328"/>
    </source>
</evidence>
<evidence type="ECO:0000256" key="2">
    <source>
        <dbReference type="ARBA" id="ARBA00022723"/>
    </source>
</evidence>
<dbReference type="Pfam" id="PF03328">
    <property type="entry name" value="HpcH_HpaI"/>
    <property type="match status" value="1"/>
</dbReference>
<reference evidence="5" key="2">
    <citation type="journal article" date="2021" name="PeerJ">
        <title>Extensive microbial diversity within the chicken gut microbiome revealed by metagenomics and culture.</title>
        <authorList>
            <person name="Gilroy R."/>
            <person name="Ravi A."/>
            <person name="Getino M."/>
            <person name="Pursley I."/>
            <person name="Horton D.L."/>
            <person name="Alikhan N.F."/>
            <person name="Baker D."/>
            <person name="Gharbi K."/>
            <person name="Hall N."/>
            <person name="Watson M."/>
            <person name="Adriaenssens E.M."/>
            <person name="Foster-Nyarko E."/>
            <person name="Jarju S."/>
            <person name="Secka A."/>
            <person name="Antonio M."/>
            <person name="Oren A."/>
            <person name="Chaudhuri R.R."/>
            <person name="La Ragione R."/>
            <person name="Hildebrand F."/>
            <person name="Pallen M.J."/>
        </authorList>
    </citation>
    <scope>NUCLEOTIDE SEQUENCE</scope>
    <source>
        <strain evidence="5">ChiGjej2B2-16831</strain>
    </source>
</reference>
<dbReference type="GO" id="GO:0016832">
    <property type="term" value="F:aldehyde-lyase activity"/>
    <property type="evidence" value="ECO:0007669"/>
    <property type="project" value="TreeGrafter"/>
</dbReference>
<proteinExistence type="inferred from homology"/>
<dbReference type="Proteomes" id="UP000824128">
    <property type="component" value="Unassembled WGS sequence"/>
</dbReference>
<dbReference type="GO" id="GO:0005737">
    <property type="term" value="C:cytoplasm"/>
    <property type="evidence" value="ECO:0007669"/>
    <property type="project" value="TreeGrafter"/>
</dbReference>
<evidence type="ECO:0000313" key="6">
    <source>
        <dbReference type="Proteomes" id="UP000824128"/>
    </source>
</evidence>
<dbReference type="InterPro" id="IPR050251">
    <property type="entry name" value="HpcH-HpaI_aldolase"/>
</dbReference>
<sequence length="256" mass="27595">MGLKDRLRAGERLLGTMVTTFAGVDIARLLQRAGFDFFIMDCEHGSFTTREVANVVAVARGIGMPALVRIPEMRREHALKFMELGASGLLLPNVESAEQARMLVDCTKYAPLGHRGVSLSRPHTDFRKVTGAEYMPAANEETILLCQIESRAGVQHIDEILSVEGIDVALIGPNDLTQDYGKLDRFDDPEIVEAIGTVVRAAKAHGKFCGAHFGAAAPLLPWIRAGMQMNMWNSDSGLLLAGAAAGLPALRQAGEG</sequence>
<dbReference type="GO" id="GO:0046872">
    <property type="term" value="F:metal ion binding"/>
    <property type="evidence" value="ECO:0007669"/>
    <property type="project" value="UniProtKB-KW"/>
</dbReference>
<dbReference type="SUPFAM" id="SSF51621">
    <property type="entry name" value="Phosphoenolpyruvate/pyruvate domain"/>
    <property type="match status" value="1"/>
</dbReference>
<evidence type="ECO:0000313" key="5">
    <source>
        <dbReference type="EMBL" id="HIU93628.1"/>
    </source>
</evidence>
<dbReference type="AlphaFoldDB" id="A0A9D1N1S9"/>
<dbReference type="EMBL" id="DVNZ01000018">
    <property type="protein sequence ID" value="HIU93628.1"/>
    <property type="molecule type" value="Genomic_DNA"/>
</dbReference>
<dbReference type="InterPro" id="IPR005000">
    <property type="entry name" value="Aldolase/citrate-lyase_domain"/>
</dbReference>
<keyword evidence="2" id="KW-0479">Metal-binding</keyword>
<keyword evidence="3" id="KW-0456">Lyase</keyword>
<evidence type="ECO:0000256" key="3">
    <source>
        <dbReference type="ARBA" id="ARBA00023239"/>
    </source>
</evidence>
<dbReference type="PANTHER" id="PTHR30502">
    <property type="entry name" value="2-KETO-3-DEOXY-L-RHAMNONATE ALDOLASE"/>
    <property type="match status" value="1"/>
</dbReference>
<comment type="caution">
    <text evidence="5">The sequence shown here is derived from an EMBL/GenBank/DDBJ whole genome shotgun (WGS) entry which is preliminary data.</text>
</comment>
<evidence type="ECO:0000256" key="1">
    <source>
        <dbReference type="ARBA" id="ARBA00005568"/>
    </source>
</evidence>